<organism evidence="2 3">
    <name type="scientific">Hydrogenibacillus schlegelii</name>
    <name type="common">Bacillus schlegelii</name>
    <dbReference type="NCBI Taxonomy" id="1484"/>
    <lineage>
        <taxon>Bacteria</taxon>
        <taxon>Bacillati</taxon>
        <taxon>Bacillota</taxon>
        <taxon>Bacilli</taxon>
        <taxon>Bacillales</taxon>
        <taxon>Bacillales Family X. Incertae Sedis</taxon>
        <taxon>Hydrogenibacillus</taxon>
    </lineage>
</organism>
<accession>A0A2T5G7X3</accession>
<keyword evidence="1" id="KW-0812">Transmembrane</keyword>
<gene>
    <name evidence="2" type="ORF">HSCHL_0655</name>
</gene>
<dbReference type="EMBL" id="PEBV01000028">
    <property type="protein sequence ID" value="PTQ52291.1"/>
    <property type="molecule type" value="Genomic_DNA"/>
</dbReference>
<comment type="caution">
    <text evidence="2">The sequence shown here is derived from an EMBL/GenBank/DDBJ whole genome shotgun (WGS) entry which is preliminary data.</text>
</comment>
<dbReference type="AlphaFoldDB" id="A0A2T5G7X3"/>
<sequence length="44" mass="4997">MTCSFIAQSDGALNRKTSGEGLRRRILFALLVGLFSYDYLFSYD</sequence>
<protein>
    <submittedName>
        <fullName evidence="2">Uncharacterized protein</fullName>
    </submittedName>
</protein>
<evidence type="ECO:0000313" key="2">
    <source>
        <dbReference type="EMBL" id="PTQ52291.1"/>
    </source>
</evidence>
<feature type="transmembrane region" description="Helical" evidence="1">
    <location>
        <begin position="26"/>
        <end position="43"/>
    </location>
</feature>
<name>A0A2T5G7X3_HYDSH</name>
<reference evidence="2 3" key="1">
    <citation type="submission" date="2017-08" db="EMBL/GenBank/DDBJ databases">
        <title>Burning lignite coal seam in the remote Altai Mountains harbors a hydrogen-driven thermophilic microbial community.</title>
        <authorList>
            <person name="Kadnikov V.V."/>
            <person name="Mardanov A.V."/>
            <person name="Ivasenko D."/>
            <person name="Beletsky A.V."/>
            <person name="Karnachuk O.V."/>
            <person name="Ravin N.V."/>
        </authorList>
    </citation>
    <scope>NUCLEOTIDE SEQUENCE [LARGE SCALE GENOMIC DNA]</scope>
    <source>
        <strain evidence="2">AL33</strain>
    </source>
</reference>
<keyword evidence="1" id="KW-1133">Transmembrane helix</keyword>
<evidence type="ECO:0000256" key="1">
    <source>
        <dbReference type="SAM" id="Phobius"/>
    </source>
</evidence>
<proteinExistence type="predicted"/>
<keyword evidence="1" id="KW-0472">Membrane</keyword>
<evidence type="ECO:0000313" key="3">
    <source>
        <dbReference type="Proteomes" id="UP000244180"/>
    </source>
</evidence>
<dbReference type="Proteomes" id="UP000244180">
    <property type="component" value="Unassembled WGS sequence"/>
</dbReference>